<accession>A0A1U7PUT7</accession>
<dbReference type="Proteomes" id="UP000187261">
    <property type="component" value="Unassembled WGS sequence"/>
</dbReference>
<dbReference type="EMBL" id="FTPU01000002">
    <property type="protein sequence ID" value="SIT95600.1"/>
    <property type="molecule type" value="Genomic_DNA"/>
</dbReference>
<reference evidence="2" key="1">
    <citation type="submission" date="2016-10" db="EMBL/GenBank/DDBJ databases">
        <authorList>
            <person name="Varghese N."/>
            <person name="Submissions S."/>
        </authorList>
    </citation>
    <scope>NUCLEOTIDE SEQUENCE [LARGE SCALE GENOMIC DNA]</scope>
    <source>
        <strain evidence="2">DSM 19482</strain>
    </source>
</reference>
<evidence type="ECO:0000313" key="1">
    <source>
        <dbReference type="EMBL" id="SIT95600.1"/>
    </source>
</evidence>
<dbReference type="AlphaFoldDB" id="A0A1U7PUT7"/>
<keyword evidence="2" id="KW-1185">Reference proteome</keyword>
<protein>
    <submittedName>
        <fullName evidence="1">Uncharacterized protein</fullName>
    </submittedName>
</protein>
<evidence type="ECO:0000313" key="2">
    <source>
        <dbReference type="Proteomes" id="UP000187261"/>
    </source>
</evidence>
<gene>
    <name evidence="1" type="ORF">SAMN05660493_00248</name>
</gene>
<dbReference type="RefSeq" id="WP_076781690.1">
    <property type="nucleotide sequence ID" value="NZ_FTPU01000002.1"/>
</dbReference>
<dbReference type="STRING" id="1121284.SAMN05660493_00248"/>
<sequence length="140" mass="16756">MTKTLIDSIDKIYHQTTAYSYKTLEQYRKDFEKELNVISELFQINVLESIFLTAIIINNTEYKNCQLEDIAVRLEVSKFEVLAQIQVLFTLRDKKLIEINEWEDFSPERPHFLNQRKYPIDIMNKNFSISKIVEDKLLIF</sequence>
<name>A0A1U7PUT7_9FLAO</name>
<dbReference type="OrthoDB" id="9847277at2"/>
<organism evidence="1 2">
    <name type="scientific">Epilithonimonas bovis DSM 19482</name>
    <dbReference type="NCBI Taxonomy" id="1121284"/>
    <lineage>
        <taxon>Bacteria</taxon>
        <taxon>Pseudomonadati</taxon>
        <taxon>Bacteroidota</taxon>
        <taxon>Flavobacteriia</taxon>
        <taxon>Flavobacteriales</taxon>
        <taxon>Weeksellaceae</taxon>
        <taxon>Chryseobacterium group</taxon>
        <taxon>Epilithonimonas</taxon>
    </lineage>
</organism>
<proteinExistence type="predicted"/>